<accession>A0AAU9U4H2</accession>
<dbReference type="InterPro" id="IPR001245">
    <property type="entry name" value="Ser-Thr/Tyr_kinase_cat_dom"/>
</dbReference>
<dbReference type="CDD" id="cd14058">
    <property type="entry name" value="STKc_TAK1"/>
    <property type="match status" value="1"/>
</dbReference>
<dbReference type="GO" id="GO:0006950">
    <property type="term" value="P:response to stress"/>
    <property type="evidence" value="ECO:0007669"/>
    <property type="project" value="UniProtKB-ARBA"/>
</dbReference>
<dbReference type="GO" id="GO:0006955">
    <property type="term" value="P:immune response"/>
    <property type="evidence" value="ECO:0007669"/>
    <property type="project" value="TreeGrafter"/>
</dbReference>
<feature type="region of interest" description="Disordered" evidence="15">
    <location>
        <begin position="366"/>
        <end position="442"/>
    </location>
</feature>
<keyword evidence="9" id="KW-0418">Kinase</keyword>
<protein>
    <recommendedName>
        <fullName evidence="4">Mitogen-activated protein kinase kinase kinase 7</fullName>
        <ecNumber evidence="3">2.7.11.25</ecNumber>
    </recommendedName>
</protein>
<evidence type="ECO:0000256" key="10">
    <source>
        <dbReference type="ARBA" id="ARBA00022840"/>
    </source>
</evidence>
<dbReference type="PROSITE" id="PS00108">
    <property type="entry name" value="PROTEIN_KINASE_ST"/>
    <property type="match status" value="1"/>
</dbReference>
<dbReference type="PROSITE" id="PS50011">
    <property type="entry name" value="PROTEIN_KINASE_DOM"/>
    <property type="match status" value="1"/>
</dbReference>
<dbReference type="InterPro" id="IPR017441">
    <property type="entry name" value="Protein_kinase_ATP_BS"/>
</dbReference>
<evidence type="ECO:0000256" key="1">
    <source>
        <dbReference type="ARBA" id="ARBA00001946"/>
    </source>
</evidence>
<dbReference type="AlphaFoldDB" id="A0AAU9U4H2"/>
<dbReference type="GO" id="GO:0046872">
    <property type="term" value="F:metal ion binding"/>
    <property type="evidence" value="ECO:0007669"/>
    <property type="project" value="UniProtKB-KW"/>
</dbReference>
<keyword evidence="10 14" id="KW-0067">ATP-binding</keyword>
<feature type="compositionally biased region" description="Basic and acidic residues" evidence="15">
    <location>
        <begin position="371"/>
        <end position="380"/>
    </location>
</feature>
<dbReference type="Proteomes" id="UP001153954">
    <property type="component" value="Unassembled WGS sequence"/>
</dbReference>
<dbReference type="GO" id="GO:0005524">
    <property type="term" value="F:ATP binding"/>
    <property type="evidence" value="ECO:0007669"/>
    <property type="project" value="UniProtKB-UniRule"/>
</dbReference>
<comment type="similarity">
    <text evidence="2">Belongs to the protein kinase superfamily. STE Ser/Thr protein kinase family. MAP kinase kinase kinase subfamily.</text>
</comment>
<comment type="cofactor">
    <cofactor evidence="1">
        <name>Mg(2+)</name>
        <dbReference type="ChEBI" id="CHEBI:18420"/>
    </cofactor>
</comment>
<feature type="compositionally biased region" description="Polar residues" evidence="15">
    <location>
        <begin position="419"/>
        <end position="442"/>
    </location>
</feature>
<evidence type="ECO:0000256" key="11">
    <source>
        <dbReference type="ARBA" id="ARBA00022842"/>
    </source>
</evidence>
<dbReference type="GO" id="GO:0043123">
    <property type="term" value="P:positive regulation of canonical NF-kappaB signal transduction"/>
    <property type="evidence" value="ECO:0007669"/>
    <property type="project" value="TreeGrafter"/>
</dbReference>
<evidence type="ECO:0000256" key="6">
    <source>
        <dbReference type="ARBA" id="ARBA00022679"/>
    </source>
</evidence>
<evidence type="ECO:0000256" key="2">
    <source>
        <dbReference type="ARBA" id="ARBA00006529"/>
    </source>
</evidence>
<evidence type="ECO:0000256" key="5">
    <source>
        <dbReference type="ARBA" id="ARBA00022527"/>
    </source>
</evidence>
<organism evidence="17 18">
    <name type="scientific">Euphydryas editha</name>
    <name type="common">Edith's checkerspot</name>
    <dbReference type="NCBI Taxonomy" id="104508"/>
    <lineage>
        <taxon>Eukaryota</taxon>
        <taxon>Metazoa</taxon>
        <taxon>Ecdysozoa</taxon>
        <taxon>Arthropoda</taxon>
        <taxon>Hexapoda</taxon>
        <taxon>Insecta</taxon>
        <taxon>Pterygota</taxon>
        <taxon>Neoptera</taxon>
        <taxon>Endopterygota</taxon>
        <taxon>Lepidoptera</taxon>
        <taxon>Glossata</taxon>
        <taxon>Ditrysia</taxon>
        <taxon>Papilionoidea</taxon>
        <taxon>Nymphalidae</taxon>
        <taxon>Nymphalinae</taxon>
        <taxon>Euphydryas</taxon>
    </lineage>
</organism>
<dbReference type="FunFam" id="1.10.510.10:FF:000143">
    <property type="entry name" value="Mitogen-activated protein kinase kinase kinase 7"/>
    <property type="match status" value="1"/>
</dbReference>
<dbReference type="PANTHER" id="PTHR46716">
    <property type="entry name" value="MITOGEN-ACTIVATED PROTEIN KINASE KINASE KINASE 7"/>
    <property type="match status" value="1"/>
</dbReference>
<dbReference type="PRINTS" id="PR00109">
    <property type="entry name" value="TYRKINASE"/>
</dbReference>
<comment type="catalytic activity">
    <reaction evidence="13">
        <text>L-seryl-[protein] + ATP = O-phospho-L-seryl-[protein] + ADP + H(+)</text>
        <dbReference type="Rhea" id="RHEA:17989"/>
        <dbReference type="Rhea" id="RHEA-COMP:9863"/>
        <dbReference type="Rhea" id="RHEA-COMP:11604"/>
        <dbReference type="ChEBI" id="CHEBI:15378"/>
        <dbReference type="ChEBI" id="CHEBI:29999"/>
        <dbReference type="ChEBI" id="CHEBI:30616"/>
        <dbReference type="ChEBI" id="CHEBI:83421"/>
        <dbReference type="ChEBI" id="CHEBI:456216"/>
        <dbReference type="EC" id="2.7.11.25"/>
    </reaction>
</comment>
<evidence type="ECO:0000256" key="14">
    <source>
        <dbReference type="PROSITE-ProRule" id="PRU10141"/>
    </source>
</evidence>
<evidence type="ECO:0000256" key="3">
    <source>
        <dbReference type="ARBA" id="ARBA00012406"/>
    </source>
</evidence>
<comment type="caution">
    <text evidence="17">The sequence shown here is derived from an EMBL/GenBank/DDBJ whole genome shotgun (WGS) entry which is preliminary data.</text>
</comment>
<feature type="binding site" evidence="14">
    <location>
        <position position="51"/>
    </location>
    <ligand>
        <name>ATP</name>
        <dbReference type="ChEBI" id="CHEBI:30616"/>
    </ligand>
</feature>
<evidence type="ECO:0000313" key="18">
    <source>
        <dbReference type="Proteomes" id="UP001153954"/>
    </source>
</evidence>
<keyword evidence="5" id="KW-0723">Serine/threonine-protein kinase</keyword>
<proteinExistence type="inferred from homology"/>
<dbReference type="PROSITE" id="PS00107">
    <property type="entry name" value="PROTEIN_KINASE_ATP"/>
    <property type="match status" value="1"/>
</dbReference>
<keyword evidence="7" id="KW-0479">Metal-binding</keyword>
<evidence type="ECO:0000256" key="12">
    <source>
        <dbReference type="ARBA" id="ARBA00047559"/>
    </source>
</evidence>
<dbReference type="GO" id="GO:0009893">
    <property type="term" value="P:positive regulation of metabolic process"/>
    <property type="evidence" value="ECO:0007669"/>
    <property type="project" value="UniProtKB-ARBA"/>
</dbReference>
<dbReference type="Pfam" id="PF07714">
    <property type="entry name" value="PK_Tyr_Ser-Thr"/>
    <property type="match status" value="1"/>
</dbReference>
<dbReference type="GO" id="GO:0007254">
    <property type="term" value="P:JNK cascade"/>
    <property type="evidence" value="ECO:0007669"/>
    <property type="project" value="TreeGrafter"/>
</dbReference>
<dbReference type="GO" id="GO:0004709">
    <property type="term" value="F:MAP kinase kinase kinase activity"/>
    <property type="evidence" value="ECO:0007669"/>
    <property type="project" value="UniProtKB-EC"/>
</dbReference>
<evidence type="ECO:0000313" key="17">
    <source>
        <dbReference type="EMBL" id="CAH2093032.1"/>
    </source>
</evidence>
<keyword evidence="6" id="KW-0808">Transferase</keyword>
<dbReference type="GO" id="GO:0019899">
    <property type="term" value="F:enzyme binding"/>
    <property type="evidence" value="ECO:0007669"/>
    <property type="project" value="UniProtKB-ARBA"/>
</dbReference>
<gene>
    <name evidence="17" type="ORF">EEDITHA_LOCUS8736</name>
</gene>
<sequence length="572" mass="64715">MASNVQDSPVYQQTFVEEIDYNEIQELTVVGKGAFGVVWKGLWRNKFVAVKHINSEVERREFAIEVRQLSRVSHPNIVRLYGACTQGAQVCLVMEYAEGGSLYNVLHNRPKPKYSAAHAMSWARQCAEGVAYLHAMQPKPLIHRDLKPPNLLLVAGGQKLKICDFGTAADKATYMTNNKGSAAWMAPEVFEGSSYTEKCDVFSWGIILWEVLSRRKPFEEGGSAFQIMWAVHTGQRPVLIEGCPEPIEQLMTQCWHKIPAERPSMAKVVEIMTSLCEFFPGADTPINYDDLEIDDSENFEEDFGPYSTHDSFETESIVQTHNPQYTNEIMTNPVVYRNTNTPLSPRPRSFVEAQVSKLQNLIAAETQPKTTIRDDTDQRSAAKIQHQFKRPEIYLEPGRSANCTPNSLVPSDRTRMASEASTPQDSLQVRSPNVFSESSSPRGISPLANYNIGNMNPRHIDIEQYWNRENDKSPVRTSSAISTNSTRKEDYNQNYCDRLSAGNSPMTPMKEYNGNSPRLPMDARYATPLQIEVDPNVWELKDFRDSLDYDDYMDIRNAGFNNIPVGEFCMAN</sequence>
<dbReference type="PANTHER" id="PTHR46716:SF1">
    <property type="entry name" value="MITOGEN-ACTIVATED PROTEIN KINASE KINASE KINASE 7"/>
    <property type="match status" value="1"/>
</dbReference>
<dbReference type="SMART" id="SM00220">
    <property type="entry name" value="S_TKc"/>
    <property type="match status" value="1"/>
</dbReference>
<evidence type="ECO:0000259" key="16">
    <source>
        <dbReference type="PROSITE" id="PS50011"/>
    </source>
</evidence>
<dbReference type="InterPro" id="IPR008271">
    <property type="entry name" value="Ser/Thr_kinase_AS"/>
</dbReference>
<dbReference type="SUPFAM" id="SSF56112">
    <property type="entry name" value="Protein kinase-like (PK-like)"/>
    <property type="match status" value="1"/>
</dbReference>
<dbReference type="InterPro" id="IPR000719">
    <property type="entry name" value="Prot_kinase_dom"/>
</dbReference>
<evidence type="ECO:0000256" key="8">
    <source>
        <dbReference type="ARBA" id="ARBA00022741"/>
    </source>
</evidence>
<reference evidence="17" key="1">
    <citation type="submission" date="2022-03" db="EMBL/GenBank/DDBJ databases">
        <authorList>
            <person name="Tunstrom K."/>
        </authorList>
    </citation>
    <scope>NUCLEOTIDE SEQUENCE</scope>
</reference>
<dbReference type="InterPro" id="IPR011009">
    <property type="entry name" value="Kinase-like_dom_sf"/>
</dbReference>
<dbReference type="Gene3D" id="3.30.200.20">
    <property type="entry name" value="Phosphorylase Kinase, domain 1"/>
    <property type="match status" value="1"/>
</dbReference>
<evidence type="ECO:0000256" key="13">
    <source>
        <dbReference type="ARBA" id="ARBA00048329"/>
    </source>
</evidence>
<keyword evidence="8 14" id="KW-0547">Nucleotide-binding</keyword>
<dbReference type="Gene3D" id="1.10.510.10">
    <property type="entry name" value="Transferase(Phosphotransferase) domain 1"/>
    <property type="match status" value="1"/>
</dbReference>
<comment type="catalytic activity">
    <reaction evidence="12">
        <text>L-threonyl-[protein] + ATP = O-phospho-L-threonyl-[protein] + ADP + H(+)</text>
        <dbReference type="Rhea" id="RHEA:46608"/>
        <dbReference type="Rhea" id="RHEA-COMP:11060"/>
        <dbReference type="Rhea" id="RHEA-COMP:11605"/>
        <dbReference type="ChEBI" id="CHEBI:15378"/>
        <dbReference type="ChEBI" id="CHEBI:30013"/>
        <dbReference type="ChEBI" id="CHEBI:30616"/>
        <dbReference type="ChEBI" id="CHEBI:61977"/>
        <dbReference type="ChEBI" id="CHEBI:456216"/>
        <dbReference type="EC" id="2.7.11.25"/>
    </reaction>
</comment>
<name>A0AAU9U4H2_EUPED</name>
<dbReference type="EC" id="2.7.11.25" evidence="3"/>
<dbReference type="EMBL" id="CAKOGL010000012">
    <property type="protein sequence ID" value="CAH2093032.1"/>
    <property type="molecule type" value="Genomic_DNA"/>
</dbReference>
<evidence type="ECO:0000256" key="15">
    <source>
        <dbReference type="SAM" id="MobiDB-lite"/>
    </source>
</evidence>
<keyword evidence="11" id="KW-0460">Magnesium</keyword>
<dbReference type="GO" id="GO:0043410">
    <property type="term" value="P:positive regulation of MAPK cascade"/>
    <property type="evidence" value="ECO:0007669"/>
    <property type="project" value="UniProtKB-ARBA"/>
</dbReference>
<evidence type="ECO:0000256" key="4">
    <source>
        <dbReference type="ARBA" id="ARBA00017660"/>
    </source>
</evidence>
<feature type="domain" description="Protein kinase" evidence="16">
    <location>
        <begin position="24"/>
        <end position="279"/>
    </location>
</feature>
<evidence type="ECO:0000256" key="9">
    <source>
        <dbReference type="ARBA" id="ARBA00022777"/>
    </source>
</evidence>
<evidence type="ECO:0000256" key="7">
    <source>
        <dbReference type="ARBA" id="ARBA00022723"/>
    </source>
</evidence>
<keyword evidence="18" id="KW-1185">Reference proteome</keyword>